<sequence length="112" mass="12121">MMYEMEQVGKIHLTGVDIDRWENVTSIVVWLFMSSDVDVSSLVNIQPILNVVNAESSVSSLCIDSIVLCISCSLAGVESVSIDAIMCSSVDLGDLPSSNCARFLSIDADIWC</sequence>
<evidence type="ECO:0000313" key="1">
    <source>
        <dbReference type="EMBL" id="KAF2534891.1"/>
    </source>
</evidence>
<dbReference type="AlphaFoldDB" id="A0A8S9FP18"/>
<comment type="caution">
    <text evidence="1">The sequence shown here is derived from an EMBL/GenBank/DDBJ whole genome shotgun (WGS) entry which is preliminary data.</text>
</comment>
<proteinExistence type="predicted"/>
<gene>
    <name evidence="2" type="ORF">F2Q69_00053411</name>
    <name evidence="1" type="ORF">F2Q70_00030141</name>
</gene>
<reference evidence="2" key="1">
    <citation type="submission" date="2019-12" db="EMBL/GenBank/DDBJ databases">
        <title>Genome sequencing and annotation of Brassica cretica.</title>
        <authorList>
            <person name="Studholme D.J."/>
            <person name="Sarris P."/>
        </authorList>
    </citation>
    <scope>NUCLEOTIDE SEQUENCE</scope>
    <source>
        <strain evidence="2">PFS-109/04</strain>
        <tissue evidence="2">Leaf</tissue>
    </source>
</reference>
<evidence type="ECO:0000313" key="2">
    <source>
        <dbReference type="EMBL" id="KAF3486021.1"/>
    </source>
</evidence>
<dbReference type="EMBL" id="QGKY02002305">
    <property type="protein sequence ID" value="KAF2534891.1"/>
    <property type="molecule type" value="Genomic_DNA"/>
</dbReference>
<dbReference type="EMBL" id="QGKX02002183">
    <property type="protein sequence ID" value="KAF3486021.1"/>
    <property type="molecule type" value="Genomic_DNA"/>
</dbReference>
<reference evidence="1" key="2">
    <citation type="submission" date="2019-12" db="EMBL/GenBank/DDBJ databases">
        <title>Genome sequencing and annotation of Brassica cretica.</title>
        <authorList>
            <person name="Studholme D.J."/>
            <person name="Sarris P.F."/>
        </authorList>
    </citation>
    <scope>NUCLEOTIDE SEQUENCE</scope>
    <source>
        <strain evidence="1">PFS-102/07</strain>
        <tissue evidence="1">Leaf</tissue>
    </source>
</reference>
<dbReference type="Proteomes" id="UP000712600">
    <property type="component" value="Unassembled WGS sequence"/>
</dbReference>
<organism evidence="1">
    <name type="scientific">Brassica cretica</name>
    <name type="common">Mustard</name>
    <dbReference type="NCBI Taxonomy" id="69181"/>
    <lineage>
        <taxon>Eukaryota</taxon>
        <taxon>Viridiplantae</taxon>
        <taxon>Streptophyta</taxon>
        <taxon>Embryophyta</taxon>
        <taxon>Tracheophyta</taxon>
        <taxon>Spermatophyta</taxon>
        <taxon>Magnoliopsida</taxon>
        <taxon>eudicotyledons</taxon>
        <taxon>Gunneridae</taxon>
        <taxon>Pentapetalae</taxon>
        <taxon>rosids</taxon>
        <taxon>malvids</taxon>
        <taxon>Brassicales</taxon>
        <taxon>Brassicaceae</taxon>
        <taxon>Brassiceae</taxon>
        <taxon>Brassica</taxon>
    </lineage>
</organism>
<protein>
    <submittedName>
        <fullName evidence="1">Uncharacterized protein</fullName>
    </submittedName>
</protein>
<accession>A0A8S9FP18</accession>
<name>A0A8S9FP18_BRACR</name>